<name>A0A0M1P5M8_9BACL</name>
<evidence type="ECO:0000313" key="2">
    <source>
        <dbReference type="Proteomes" id="UP000036932"/>
    </source>
</evidence>
<dbReference type="EMBL" id="LIUT01000001">
    <property type="protein sequence ID" value="KOR89610.1"/>
    <property type="molecule type" value="Genomic_DNA"/>
</dbReference>
<dbReference type="RefSeq" id="WP_053493054.1">
    <property type="nucleotide sequence ID" value="NZ_LIUT01000001.1"/>
</dbReference>
<reference evidence="2" key="1">
    <citation type="submission" date="2015-08" db="EMBL/GenBank/DDBJ databases">
        <title>Genome sequencing project for genomic taxonomy and phylogenomics of Bacillus-like bacteria.</title>
        <authorList>
            <person name="Liu B."/>
            <person name="Wang J."/>
            <person name="Zhu Y."/>
            <person name="Liu G."/>
            <person name="Chen Q."/>
            <person name="Chen Z."/>
            <person name="Lan J."/>
            <person name="Che J."/>
            <person name="Ge C."/>
            <person name="Shi H."/>
            <person name="Pan Z."/>
            <person name="Liu X."/>
        </authorList>
    </citation>
    <scope>NUCLEOTIDE SEQUENCE [LARGE SCALE GENOMIC DNA]</scope>
    <source>
        <strain evidence="2">FJAT-22460</strain>
    </source>
</reference>
<dbReference type="Proteomes" id="UP000036932">
    <property type="component" value="Unassembled WGS sequence"/>
</dbReference>
<protein>
    <recommendedName>
        <fullName evidence="3">DUF2642 domain-containing protein</fullName>
    </recommendedName>
</protein>
<dbReference type="OrthoDB" id="2627454at2"/>
<proteinExistence type="predicted"/>
<gene>
    <name evidence="1" type="ORF">AM231_11025</name>
</gene>
<keyword evidence="2" id="KW-1185">Reference proteome</keyword>
<evidence type="ECO:0000313" key="1">
    <source>
        <dbReference type="EMBL" id="KOR89610.1"/>
    </source>
</evidence>
<organism evidence="1 2">
    <name type="scientific">Paenibacillus solani</name>
    <dbReference type="NCBI Taxonomy" id="1705565"/>
    <lineage>
        <taxon>Bacteria</taxon>
        <taxon>Bacillati</taxon>
        <taxon>Bacillota</taxon>
        <taxon>Bacilli</taxon>
        <taxon>Bacillales</taxon>
        <taxon>Paenibacillaceae</taxon>
        <taxon>Paenibacillus</taxon>
    </lineage>
</organism>
<evidence type="ECO:0008006" key="3">
    <source>
        <dbReference type="Google" id="ProtNLM"/>
    </source>
</evidence>
<comment type="caution">
    <text evidence="1">The sequence shown here is derived from an EMBL/GenBank/DDBJ whole genome shotgun (WGS) entry which is preliminary data.</text>
</comment>
<sequence length="67" mass="7325">MNYSEILATFIGRSVEVIQTNQFLLGQLRSAADGFITVEVVSSNYIPTSQVVTVFTDGISFVRILPA</sequence>
<accession>A0A0M1P5M8</accession>
<dbReference type="AlphaFoldDB" id="A0A0M1P5M8"/>